<dbReference type="Pfam" id="PF14079">
    <property type="entry name" value="DUF4260"/>
    <property type="match status" value="1"/>
</dbReference>
<keyword evidence="1" id="KW-0812">Transmembrane</keyword>
<accession>A0A1C3WAW5</accession>
<evidence type="ECO:0000256" key="1">
    <source>
        <dbReference type="SAM" id="Phobius"/>
    </source>
</evidence>
<dbReference type="EMBL" id="FMAF01000009">
    <property type="protein sequence ID" value="SCB37083.1"/>
    <property type="molecule type" value="Genomic_DNA"/>
</dbReference>
<dbReference type="AlphaFoldDB" id="A0A1C3WAW5"/>
<reference evidence="2 3" key="1">
    <citation type="submission" date="2016-08" db="EMBL/GenBank/DDBJ databases">
        <authorList>
            <person name="Seilhamer J.J."/>
        </authorList>
    </citation>
    <scope>NUCLEOTIDE SEQUENCE [LARGE SCALE GENOMIC DNA]</scope>
    <source>
        <strain evidence="2 3">P1-7</strain>
    </source>
</reference>
<keyword evidence="1" id="KW-1133">Transmembrane helix</keyword>
<name>A0A1C3WAW5_9HYPH</name>
<dbReference type="OrthoDB" id="9813911at2"/>
<proteinExistence type="predicted"/>
<organism evidence="2 3">
    <name type="scientific">Rhizobium lusitanum</name>
    <dbReference type="NCBI Taxonomy" id="293958"/>
    <lineage>
        <taxon>Bacteria</taxon>
        <taxon>Pseudomonadati</taxon>
        <taxon>Pseudomonadota</taxon>
        <taxon>Alphaproteobacteria</taxon>
        <taxon>Hyphomicrobiales</taxon>
        <taxon>Rhizobiaceae</taxon>
        <taxon>Rhizobium/Agrobacterium group</taxon>
        <taxon>Rhizobium</taxon>
    </lineage>
</organism>
<keyword evidence="1" id="KW-0472">Membrane</keyword>
<feature type="transmembrane region" description="Helical" evidence="1">
    <location>
        <begin position="75"/>
        <end position="96"/>
    </location>
</feature>
<evidence type="ECO:0000313" key="3">
    <source>
        <dbReference type="Proteomes" id="UP000199205"/>
    </source>
</evidence>
<feature type="transmembrane region" description="Helical" evidence="1">
    <location>
        <begin position="35"/>
        <end position="54"/>
    </location>
</feature>
<dbReference type="RefSeq" id="WP_037200125.1">
    <property type="nucleotide sequence ID" value="NZ_FMAF01000009.1"/>
</dbReference>
<gene>
    <name evidence="2" type="ORF">GA0061101_109161</name>
</gene>
<dbReference type="Proteomes" id="UP000199205">
    <property type="component" value="Unassembled WGS sequence"/>
</dbReference>
<evidence type="ECO:0008006" key="4">
    <source>
        <dbReference type="Google" id="ProtNLM"/>
    </source>
</evidence>
<protein>
    <recommendedName>
        <fullName evidence="4">DUF4260 family protein</fullName>
    </recommendedName>
</protein>
<evidence type="ECO:0000313" key="2">
    <source>
        <dbReference type="EMBL" id="SCB37083.1"/>
    </source>
</evidence>
<sequence>MTGFVTGIPKVLLRLEGLGVLVVATAWYAKLDASWWLFAVLILAPDLSMVGYLAGKKVGAALYNAAHWYIPPLALIAWGMAGQAPVALAVGLVWAAHIGLDRALGYGLKYAEGFGMTHLESIRR</sequence>
<feature type="transmembrane region" description="Helical" evidence="1">
    <location>
        <begin position="12"/>
        <end position="29"/>
    </location>
</feature>
<dbReference type="InterPro" id="IPR025356">
    <property type="entry name" value="DUF4260"/>
</dbReference>